<accession>A0ABR5AUD3</accession>
<dbReference type="Proteomes" id="UP000031982">
    <property type="component" value="Unassembled WGS sequence"/>
</dbReference>
<evidence type="ECO:0000313" key="1">
    <source>
        <dbReference type="EMBL" id="KIL78347.1"/>
    </source>
</evidence>
<keyword evidence="2" id="KW-1185">Reference proteome</keyword>
<gene>
    <name evidence="1" type="ORF">SD77_4027</name>
</gene>
<sequence>MMNAKQTGFSTLFQTDCKELLMLLYNESCTLLNHLQIILYIN</sequence>
<organism evidence="1 2">
    <name type="scientific">Bacillus badius</name>
    <dbReference type="NCBI Taxonomy" id="1455"/>
    <lineage>
        <taxon>Bacteria</taxon>
        <taxon>Bacillati</taxon>
        <taxon>Bacillota</taxon>
        <taxon>Bacilli</taxon>
        <taxon>Bacillales</taxon>
        <taxon>Bacillaceae</taxon>
        <taxon>Pseudobacillus</taxon>
    </lineage>
</organism>
<reference evidence="1 2" key="1">
    <citation type="submission" date="2015-01" db="EMBL/GenBank/DDBJ databases">
        <title>Genome Assembly of Bacillus badius MTCC 1458.</title>
        <authorList>
            <person name="Verma A."/>
            <person name="Khatri I."/>
            <person name="Mual P."/>
            <person name="Subramanian S."/>
            <person name="Krishnamurthi S."/>
        </authorList>
    </citation>
    <scope>NUCLEOTIDE SEQUENCE [LARGE SCALE GENOMIC DNA]</scope>
    <source>
        <strain evidence="1 2">MTCC 1458</strain>
    </source>
</reference>
<proteinExistence type="predicted"/>
<evidence type="ECO:0008006" key="3">
    <source>
        <dbReference type="Google" id="ProtNLM"/>
    </source>
</evidence>
<comment type="caution">
    <text evidence="1">The sequence shown here is derived from an EMBL/GenBank/DDBJ whole genome shotgun (WGS) entry which is preliminary data.</text>
</comment>
<dbReference type="EMBL" id="JXLP01000009">
    <property type="protein sequence ID" value="KIL78347.1"/>
    <property type="molecule type" value="Genomic_DNA"/>
</dbReference>
<evidence type="ECO:0000313" key="2">
    <source>
        <dbReference type="Proteomes" id="UP000031982"/>
    </source>
</evidence>
<protein>
    <recommendedName>
        <fullName evidence="3">Mobile element protein</fullName>
    </recommendedName>
</protein>
<name>A0ABR5AUD3_BACBA</name>